<dbReference type="GeneID" id="39650249"/>
<dbReference type="AlphaFoldDB" id="A0A4P7D5E9"/>
<keyword evidence="2" id="KW-1185">Reference proteome</keyword>
<evidence type="ECO:0000313" key="1">
    <source>
        <dbReference type="EMBL" id="QBR04041.1"/>
    </source>
</evidence>
<organism evidence="1 2">
    <name type="scientific">Paraburkholderia pallida</name>
    <dbReference type="NCBI Taxonomy" id="2547399"/>
    <lineage>
        <taxon>Bacteria</taxon>
        <taxon>Pseudomonadati</taxon>
        <taxon>Pseudomonadota</taxon>
        <taxon>Betaproteobacteria</taxon>
        <taxon>Burkholderiales</taxon>
        <taxon>Burkholderiaceae</taxon>
        <taxon>Paraburkholderia</taxon>
    </lineage>
</organism>
<keyword evidence="1" id="KW-0614">Plasmid</keyword>
<proteinExistence type="predicted"/>
<name>A0A4P7D5E9_9BURK</name>
<geneLocation type="plasmid" evidence="1 2">
    <name>unnamed1</name>
</geneLocation>
<dbReference type="OrthoDB" id="9107460at2"/>
<protein>
    <submittedName>
        <fullName evidence="1">Uncharacterized protein</fullName>
    </submittedName>
</protein>
<sequence length="89" mass="10043">METRLDTFNGWQMMATVESRPAMTGNSRYYIVLPLAYKEFSMSEAMHPATSSHISAPFDNLDDAFQAAFGVCRRAVMNAIKLRNLQSFS</sequence>
<dbReference type="Proteomes" id="UP000295727">
    <property type="component" value="Plasmid unnamed1"/>
</dbReference>
<evidence type="ECO:0000313" key="2">
    <source>
        <dbReference type="Proteomes" id="UP000295727"/>
    </source>
</evidence>
<gene>
    <name evidence="1" type="ORF">E1956_43415</name>
</gene>
<dbReference type="RefSeq" id="WP_134760041.1">
    <property type="nucleotide sequence ID" value="NZ_CP038152.1"/>
</dbReference>
<dbReference type="EMBL" id="CP038152">
    <property type="protein sequence ID" value="QBR04041.1"/>
    <property type="molecule type" value="Genomic_DNA"/>
</dbReference>
<dbReference type="KEGG" id="ppai:E1956_43415"/>
<reference evidence="1 2" key="1">
    <citation type="submission" date="2019-03" db="EMBL/GenBank/DDBJ databases">
        <title>Paraburkholderia sp. 7MH5, isolated from subtropical forest soil.</title>
        <authorList>
            <person name="Gao Z.-H."/>
            <person name="Qiu L.-H."/>
        </authorList>
    </citation>
    <scope>NUCLEOTIDE SEQUENCE [LARGE SCALE GENOMIC DNA]</scope>
    <source>
        <strain evidence="1 2">7MH5</strain>
        <plasmid evidence="1 2">unnamed1</plasmid>
    </source>
</reference>
<accession>A0A4P7D5E9</accession>